<feature type="chain" id="PRO_5005518415" evidence="1">
    <location>
        <begin position="17"/>
        <end position="92"/>
    </location>
</feature>
<evidence type="ECO:0000259" key="2">
    <source>
        <dbReference type="PROSITE" id="PS50279"/>
    </source>
</evidence>
<dbReference type="Gene3D" id="4.10.410.10">
    <property type="entry name" value="Pancreatic trypsin inhibitor Kunitz domain"/>
    <property type="match status" value="1"/>
</dbReference>
<keyword evidence="1" id="KW-0732">Signal</keyword>
<dbReference type="AlphaFoldDB" id="A0A0K8RK89"/>
<organism evidence="3">
    <name type="scientific">Ixodes ricinus</name>
    <name type="common">Common tick</name>
    <name type="synonym">Acarus ricinus</name>
    <dbReference type="NCBI Taxonomy" id="34613"/>
    <lineage>
        <taxon>Eukaryota</taxon>
        <taxon>Metazoa</taxon>
        <taxon>Ecdysozoa</taxon>
        <taxon>Arthropoda</taxon>
        <taxon>Chelicerata</taxon>
        <taxon>Arachnida</taxon>
        <taxon>Acari</taxon>
        <taxon>Parasitiformes</taxon>
        <taxon>Ixodida</taxon>
        <taxon>Ixodoidea</taxon>
        <taxon>Ixodidae</taxon>
        <taxon>Ixodinae</taxon>
        <taxon>Ixodes</taxon>
    </lineage>
</organism>
<evidence type="ECO:0000256" key="1">
    <source>
        <dbReference type="SAM" id="SignalP"/>
    </source>
</evidence>
<dbReference type="EMBL" id="GADI01002510">
    <property type="protein sequence ID" value="JAA71298.1"/>
    <property type="molecule type" value="mRNA"/>
</dbReference>
<dbReference type="InterPro" id="IPR036880">
    <property type="entry name" value="Kunitz_BPTI_sf"/>
</dbReference>
<feature type="signal peptide" evidence="1">
    <location>
        <begin position="1"/>
        <end position="16"/>
    </location>
</feature>
<dbReference type="Pfam" id="PF00014">
    <property type="entry name" value="Kunitz_BPTI"/>
    <property type="match status" value="1"/>
</dbReference>
<evidence type="ECO:0000313" key="3">
    <source>
        <dbReference type="EMBL" id="JAA71298.1"/>
    </source>
</evidence>
<protein>
    <submittedName>
        <fullName evidence="3">Putative salivary kunitz domain protein</fullName>
    </submittedName>
</protein>
<proteinExistence type="evidence at transcript level"/>
<dbReference type="InterPro" id="IPR002223">
    <property type="entry name" value="Kunitz_BPTI"/>
</dbReference>
<reference evidence="3" key="1">
    <citation type="submission" date="2012-12" db="EMBL/GenBank/DDBJ databases">
        <title>Identification and characterization of a phenylalanine ammonia-lyase gene family in Isatis indigotica Fort.</title>
        <authorList>
            <person name="Liu Q."/>
            <person name="Chen J."/>
            <person name="Zhou X."/>
            <person name="Di P."/>
            <person name="Xiao Y."/>
            <person name="Xuan H."/>
            <person name="Zhang L."/>
            <person name="Chen W."/>
        </authorList>
    </citation>
    <scope>NUCLEOTIDE SEQUENCE</scope>
    <source>
        <tissue evidence="3">Salivary gland</tissue>
    </source>
</reference>
<sequence length="92" mass="10081">MKLLLISVVISIHTTGFLTTAKVACKPLYHGGYGGAGGANVMPRWSFNPYSNHCEQVMVRSSCPPSQNCFPSKDECEENCDPETLAMLKELE</sequence>
<feature type="domain" description="BPTI/Kunitz inhibitor" evidence="2">
    <location>
        <begin position="25"/>
        <end position="80"/>
    </location>
</feature>
<dbReference type="GO" id="GO:0004867">
    <property type="term" value="F:serine-type endopeptidase inhibitor activity"/>
    <property type="evidence" value="ECO:0007669"/>
    <property type="project" value="InterPro"/>
</dbReference>
<accession>A0A0K8RK89</accession>
<dbReference type="SUPFAM" id="SSF57362">
    <property type="entry name" value="BPTI-like"/>
    <property type="match status" value="1"/>
</dbReference>
<name>A0A0K8RK89_IXORI</name>
<dbReference type="PROSITE" id="PS50279">
    <property type="entry name" value="BPTI_KUNITZ_2"/>
    <property type="match status" value="1"/>
</dbReference>